<evidence type="ECO:0000256" key="1">
    <source>
        <dbReference type="SAM" id="Phobius"/>
    </source>
</evidence>
<feature type="transmembrane region" description="Helical" evidence="1">
    <location>
        <begin position="20"/>
        <end position="40"/>
    </location>
</feature>
<feature type="transmembrane region" description="Helical" evidence="1">
    <location>
        <begin position="231"/>
        <end position="256"/>
    </location>
</feature>
<evidence type="ECO:0000313" key="3">
    <source>
        <dbReference type="Proteomes" id="UP000198287"/>
    </source>
</evidence>
<feature type="transmembrane region" description="Helical" evidence="1">
    <location>
        <begin position="195"/>
        <end position="219"/>
    </location>
</feature>
<reference evidence="2 3" key="1">
    <citation type="submission" date="2015-12" db="EMBL/GenBank/DDBJ databases">
        <title>The genome of Folsomia candida.</title>
        <authorList>
            <person name="Faddeeva A."/>
            <person name="Derks M.F."/>
            <person name="Anvar Y."/>
            <person name="Smit S."/>
            <person name="Van Straalen N."/>
            <person name="Roelofs D."/>
        </authorList>
    </citation>
    <scope>NUCLEOTIDE SEQUENCE [LARGE SCALE GENOMIC DNA]</scope>
    <source>
        <strain evidence="2 3">VU population</strain>
        <tissue evidence="2">Whole body</tissue>
    </source>
</reference>
<sequence length="317" mass="36296">MIYALGVLGFDHVPLIDLGFVTYQSIGFGVNGIFLVLIWWKDDEFLGLLNLLLTPNRRNKEKIVVMDTFSRLIPWIIPAVYGQSLCNSFLFVKRRDSVQYIWGLLDPDWKNKYILGLIGIYEFLIPMNSWNVSLFMFFMNSSYTHFVGIHLKKLGKFQRTMRSPPSSGKLCRGYALSYRQLQIMTNLYHACYGEYVVPLGVTVLLFLDSWMTFATFKLAKSPLVSISDPAFLIFPLGTFAVFIVAFGFNAAGLLLFEESTGLVKEYEKSGTMRRMRLCRSLKPLKAQVGSFYYFKKISPLLFASNVVELTINLLLTF</sequence>
<dbReference type="AlphaFoldDB" id="A0A226DGI5"/>
<dbReference type="EMBL" id="LNIX01000019">
    <property type="protein sequence ID" value="OXA44662.1"/>
    <property type="molecule type" value="Genomic_DNA"/>
</dbReference>
<organism evidence="2 3">
    <name type="scientific">Folsomia candida</name>
    <name type="common">Springtail</name>
    <dbReference type="NCBI Taxonomy" id="158441"/>
    <lineage>
        <taxon>Eukaryota</taxon>
        <taxon>Metazoa</taxon>
        <taxon>Ecdysozoa</taxon>
        <taxon>Arthropoda</taxon>
        <taxon>Hexapoda</taxon>
        <taxon>Collembola</taxon>
        <taxon>Entomobryomorpha</taxon>
        <taxon>Isotomoidea</taxon>
        <taxon>Isotomidae</taxon>
        <taxon>Proisotominae</taxon>
        <taxon>Folsomia</taxon>
    </lineage>
</organism>
<keyword evidence="1" id="KW-1133">Transmembrane helix</keyword>
<keyword evidence="1" id="KW-0472">Membrane</keyword>
<keyword evidence="3" id="KW-1185">Reference proteome</keyword>
<feature type="transmembrane region" description="Helical" evidence="1">
    <location>
        <begin position="113"/>
        <end position="138"/>
    </location>
</feature>
<name>A0A226DGI5_FOLCA</name>
<feature type="transmembrane region" description="Helical" evidence="1">
    <location>
        <begin position="72"/>
        <end position="92"/>
    </location>
</feature>
<gene>
    <name evidence="2" type="ORF">Fcan01_20776</name>
</gene>
<evidence type="ECO:0000313" key="2">
    <source>
        <dbReference type="EMBL" id="OXA44662.1"/>
    </source>
</evidence>
<dbReference type="Proteomes" id="UP000198287">
    <property type="component" value="Unassembled WGS sequence"/>
</dbReference>
<proteinExistence type="predicted"/>
<keyword evidence="1" id="KW-0812">Transmembrane</keyword>
<comment type="caution">
    <text evidence="2">The sequence shown here is derived from an EMBL/GenBank/DDBJ whole genome shotgun (WGS) entry which is preliminary data.</text>
</comment>
<protein>
    <submittedName>
        <fullName evidence="2">Uncharacterized protein</fullName>
    </submittedName>
</protein>
<accession>A0A226DGI5</accession>